<dbReference type="GO" id="GO:0005730">
    <property type="term" value="C:nucleolus"/>
    <property type="evidence" value="ECO:0007669"/>
    <property type="project" value="UniProtKB-SubCell"/>
</dbReference>
<name>A0A0M8P202_9EURO</name>
<keyword evidence="2" id="KW-0540">Nuclease</keyword>
<feature type="binding site" evidence="8">
    <location>
        <position position="381"/>
    </location>
    <ligand>
        <name>Zn(2+)</name>
        <dbReference type="ChEBI" id="CHEBI:29105"/>
    </ligand>
</feature>
<comment type="caution">
    <text evidence="12">The sequence shown here is derived from an EMBL/GenBank/DDBJ whole genome shotgun (WGS) entry which is preliminary data.</text>
</comment>
<feature type="compositionally biased region" description="Basic and acidic residues" evidence="9">
    <location>
        <begin position="216"/>
        <end position="233"/>
    </location>
</feature>
<dbReference type="Pfam" id="PF17146">
    <property type="entry name" value="PIN_6"/>
    <property type="match status" value="1"/>
</dbReference>
<dbReference type="FunFam" id="3.40.50.1010:FF:000026">
    <property type="entry name" value="20S-pre-rRNA D-site endonuclease NOB1"/>
    <property type="match status" value="1"/>
</dbReference>
<dbReference type="InterPro" id="IPR017117">
    <property type="entry name" value="Nob1_euk"/>
</dbReference>
<dbReference type="Gene3D" id="6.20.210.10">
    <property type="entry name" value="Nin one binding (NOB1), Zn-ribbon-like"/>
    <property type="match status" value="1"/>
</dbReference>
<keyword evidence="3 7" id="KW-0479">Metal-binding</keyword>
<reference evidence="12 13" key="1">
    <citation type="submission" date="2015-08" db="EMBL/GenBank/DDBJ databases">
        <title>Genome sequencing of Penicillium nordicum.</title>
        <authorList>
            <person name="Nguyen H.D."/>
            <person name="Seifert K.A."/>
        </authorList>
    </citation>
    <scope>NUCLEOTIDE SEQUENCE [LARGE SCALE GENOMIC DNA]</scope>
    <source>
        <strain evidence="12 13">DAOMC 185683</strain>
    </source>
</reference>
<dbReference type="InterPro" id="IPR039907">
    <property type="entry name" value="NOB1"/>
</dbReference>
<dbReference type="InterPro" id="IPR014881">
    <property type="entry name" value="NOB1_Zn-bd"/>
</dbReference>
<comment type="similarity">
    <text evidence="1 7">Belongs to the NOB1 family.</text>
</comment>
<evidence type="ECO:0000256" key="4">
    <source>
        <dbReference type="ARBA" id="ARBA00022801"/>
    </source>
</evidence>
<dbReference type="OrthoDB" id="446759at2759"/>
<dbReference type="Gene3D" id="3.40.50.1010">
    <property type="entry name" value="5'-nuclease"/>
    <property type="match status" value="1"/>
</dbReference>
<dbReference type="InterPro" id="IPR033411">
    <property type="entry name" value="Ribonuclease_PIN"/>
</dbReference>
<evidence type="ECO:0000256" key="9">
    <source>
        <dbReference type="SAM" id="MobiDB-lite"/>
    </source>
</evidence>
<dbReference type="GO" id="GO:0030688">
    <property type="term" value="C:preribosome, small subunit precursor"/>
    <property type="evidence" value="ECO:0007669"/>
    <property type="project" value="TreeGrafter"/>
</dbReference>
<feature type="binding site" evidence="8">
    <location>
        <position position="366"/>
    </location>
    <ligand>
        <name>Zn(2+)</name>
        <dbReference type="ChEBI" id="CHEBI:29105"/>
    </ligand>
</feature>
<feature type="binding site" evidence="8">
    <location>
        <position position="369"/>
    </location>
    <ligand>
        <name>Zn(2+)</name>
        <dbReference type="ChEBI" id="CHEBI:29105"/>
    </ligand>
</feature>
<feature type="domain" description="Ribonuclease PIN" evidence="11">
    <location>
        <begin position="100"/>
        <end position="191"/>
    </location>
</feature>
<comment type="subcellular location">
    <subcellularLocation>
        <location evidence="7">Nucleus</location>
        <location evidence="7">Nucleolus</location>
    </subcellularLocation>
</comment>
<sequence length="506" mass="56185">MNLILLRETNEFVWPSKVILCLPFEEPLYSARGGIGNLLAWFPTCAALSMARNFISTTRPILSSRQRSRLFSLSISGNSPNIQDKMADTTAESTKPVHTIVLDAGPILKNTPPLSTLLAQCDEIITTPSVVGEIRDPDARARVETLYLPFLKQRSPTPKSFNIISEFARKTGDRSVLSRTDIEVLALAYEIECEKNEGDWRLRSVPGQKRINGKPPVKEESEEAKPEETKPADAEVEAITEGVKETTVADAQEESPKEKETASANEADEVAEVAVADEEEKDEDQNADDTADSDDGEWITPSNYKKRLAEDDSGTATLTAAPKTMQVAAMTTDFACQNVLLQMNLNLLSTTTLQKIQHLRTFIKRCHACFLTTKEMNKQFCPRCGKDTLTRVSCTTTANGAFTMHLKKNMQWNKRGNVYSVPKPIAGSANGKWKGGGGQRGWGAELVLAEDQKEYVRANEEEERRQRRERDLMDEDYLPGILTGERNRAGGRTKVGAGRNVNSKKR</sequence>
<feature type="region of interest" description="Disordered" evidence="9">
    <location>
        <begin position="204"/>
        <end position="311"/>
    </location>
</feature>
<evidence type="ECO:0000256" key="5">
    <source>
        <dbReference type="ARBA" id="ARBA00022833"/>
    </source>
</evidence>
<evidence type="ECO:0000256" key="6">
    <source>
        <dbReference type="ARBA" id="ARBA00023242"/>
    </source>
</evidence>
<keyword evidence="5 7" id="KW-0862">Zinc</keyword>
<dbReference type="PANTHER" id="PTHR12814:SF2">
    <property type="entry name" value="RNA-BINDING PROTEIN NOB1"/>
    <property type="match status" value="1"/>
</dbReference>
<dbReference type="InterPro" id="IPR036283">
    <property type="entry name" value="NOB1_Zf-like_sf"/>
</dbReference>
<keyword evidence="4" id="KW-0378">Hydrolase</keyword>
<dbReference type="EMBL" id="LHQQ01000119">
    <property type="protein sequence ID" value="KOS41897.1"/>
    <property type="molecule type" value="Genomic_DNA"/>
</dbReference>
<dbReference type="SUPFAM" id="SSF144206">
    <property type="entry name" value="NOB1 zinc finger-like"/>
    <property type="match status" value="1"/>
</dbReference>
<dbReference type="GO" id="GO:0016787">
    <property type="term" value="F:hydrolase activity"/>
    <property type="evidence" value="ECO:0007669"/>
    <property type="project" value="UniProtKB-KW"/>
</dbReference>
<evidence type="ECO:0000256" key="1">
    <source>
        <dbReference type="ARBA" id="ARBA00005858"/>
    </source>
</evidence>
<keyword evidence="6 7" id="KW-0539">Nucleus</keyword>
<dbReference type="GO" id="GO:0004521">
    <property type="term" value="F:RNA endonuclease activity"/>
    <property type="evidence" value="ECO:0007669"/>
    <property type="project" value="UniProtKB-UniRule"/>
</dbReference>
<dbReference type="GO" id="GO:0046872">
    <property type="term" value="F:metal ion binding"/>
    <property type="evidence" value="ECO:0007669"/>
    <property type="project" value="UniProtKB-UniRule"/>
</dbReference>
<keyword evidence="13" id="KW-1185">Reference proteome</keyword>
<feature type="region of interest" description="Disordered" evidence="9">
    <location>
        <begin position="457"/>
        <end position="506"/>
    </location>
</feature>
<gene>
    <name evidence="12" type="ORF">ACN38_g7231</name>
</gene>
<evidence type="ECO:0000256" key="8">
    <source>
        <dbReference type="PIRSR" id="PIRSR037125-1"/>
    </source>
</evidence>
<organism evidence="12 13">
    <name type="scientific">Penicillium nordicum</name>
    <dbReference type="NCBI Taxonomy" id="229535"/>
    <lineage>
        <taxon>Eukaryota</taxon>
        <taxon>Fungi</taxon>
        <taxon>Dikarya</taxon>
        <taxon>Ascomycota</taxon>
        <taxon>Pezizomycotina</taxon>
        <taxon>Eurotiomycetes</taxon>
        <taxon>Eurotiomycetidae</taxon>
        <taxon>Eurotiales</taxon>
        <taxon>Aspergillaceae</taxon>
        <taxon>Penicillium</taxon>
    </lineage>
</organism>
<accession>A0A0M8P202</accession>
<dbReference type="Pfam" id="PF08772">
    <property type="entry name" value="Zn_ribbon_NOB1"/>
    <property type="match status" value="1"/>
</dbReference>
<dbReference type="PIRSF" id="PIRSF037125">
    <property type="entry name" value="D-site_20S_pre-rRNA_nuclease"/>
    <property type="match status" value="1"/>
</dbReference>
<feature type="binding site" evidence="8">
    <location>
        <position position="384"/>
    </location>
    <ligand>
        <name>Zn(2+)</name>
        <dbReference type="ChEBI" id="CHEBI:29105"/>
    </ligand>
</feature>
<proteinExistence type="inferred from homology"/>
<evidence type="ECO:0000256" key="3">
    <source>
        <dbReference type="ARBA" id="ARBA00022723"/>
    </source>
</evidence>
<dbReference type="AlphaFoldDB" id="A0A0M8P202"/>
<evidence type="ECO:0000256" key="7">
    <source>
        <dbReference type="PIRNR" id="PIRNR037125"/>
    </source>
</evidence>
<dbReference type="CDD" id="cd09876">
    <property type="entry name" value="PIN_Nob1-like"/>
    <property type="match status" value="1"/>
</dbReference>
<dbReference type="Proteomes" id="UP000037696">
    <property type="component" value="Unassembled WGS sequence"/>
</dbReference>
<dbReference type="GO" id="GO:0030490">
    <property type="term" value="P:maturation of SSU-rRNA"/>
    <property type="evidence" value="ECO:0007669"/>
    <property type="project" value="TreeGrafter"/>
</dbReference>
<feature type="compositionally biased region" description="Basic and acidic residues" evidence="9">
    <location>
        <begin position="457"/>
        <end position="471"/>
    </location>
</feature>
<dbReference type="PANTHER" id="PTHR12814">
    <property type="entry name" value="RNA-BINDING PROTEIN NOB1"/>
    <property type="match status" value="1"/>
</dbReference>
<dbReference type="STRING" id="229535.A0A0M8P202"/>
<feature type="domain" description="Nin one binding (NOB1) Zn-ribbon-like" evidence="10">
    <location>
        <begin position="356"/>
        <end position="427"/>
    </location>
</feature>
<evidence type="ECO:0000259" key="11">
    <source>
        <dbReference type="Pfam" id="PF17146"/>
    </source>
</evidence>
<protein>
    <recommendedName>
        <fullName evidence="7">20S-pre-rRNA D-site endonuclease NOB1</fullName>
    </recommendedName>
</protein>
<comment type="function">
    <text evidence="7">Required for the synthesis of 40S ribosome subunits. Has a role in processing 20S pre-rRNA into the mature 18S rRNA, where it is required for cleavage at the 3' end of the mature 18S rRNA (D-site). Accompanies the 20S pre-rRNA from the nucleus to the cytoplasm.</text>
</comment>
<evidence type="ECO:0000313" key="13">
    <source>
        <dbReference type="Proteomes" id="UP000037696"/>
    </source>
</evidence>
<evidence type="ECO:0000313" key="12">
    <source>
        <dbReference type="EMBL" id="KOS41897.1"/>
    </source>
</evidence>
<evidence type="ECO:0000256" key="2">
    <source>
        <dbReference type="ARBA" id="ARBA00022722"/>
    </source>
</evidence>
<evidence type="ECO:0000259" key="10">
    <source>
        <dbReference type="Pfam" id="PF08772"/>
    </source>
</evidence>
<feature type="compositionally biased region" description="Acidic residues" evidence="9">
    <location>
        <begin position="266"/>
        <end position="297"/>
    </location>
</feature>